<dbReference type="Gene3D" id="3.30.420.40">
    <property type="match status" value="1"/>
</dbReference>
<dbReference type="PANTHER" id="PTHR14187:SF5">
    <property type="entry name" value="HEAT SHOCK 70 KDA PROTEIN 12A"/>
    <property type="match status" value="1"/>
</dbReference>
<proteinExistence type="predicted"/>
<accession>A0ABR0K9S3</accession>
<dbReference type="CDD" id="cd10170">
    <property type="entry name" value="ASKHA_NBD_HSP70"/>
    <property type="match status" value="1"/>
</dbReference>
<dbReference type="InterPro" id="IPR043129">
    <property type="entry name" value="ATPase_NBD"/>
</dbReference>
<organism evidence="1 2">
    <name type="scientific">Lithohypha guttulata</name>
    <dbReference type="NCBI Taxonomy" id="1690604"/>
    <lineage>
        <taxon>Eukaryota</taxon>
        <taxon>Fungi</taxon>
        <taxon>Dikarya</taxon>
        <taxon>Ascomycota</taxon>
        <taxon>Pezizomycotina</taxon>
        <taxon>Eurotiomycetes</taxon>
        <taxon>Chaetothyriomycetidae</taxon>
        <taxon>Chaetothyriales</taxon>
        <taxon>Trichomeriaceae</taxon>
        <taxon>Lithohypha</taxon>
    </lineage>
</organism>
<evidence type="ECO:0000313" key="1">
    <source>
        <dbReference type="EMBL" id="KAK5092141.1"/>
    </source>
</evidence>
<keyword evidence="2" id="KW-1185">Reference proteome</keyword>
<dbReference type="Proteomes" id="UP001345013">
    <property type="component" value="Unassembled WGS sequence"/>
</dbReference>
<dbReference type="PANTHER" id="PTHR14187">
    <property type="entry name" value="ALPHA KINASE/ELONGATION FACTOR 2 KINASE"/>
    <property type="match status" value="1"/>
</dbReference>
<dbReference type="SUPFAM" id="SSF53067">
    <property type="entry name" value="Actin-like ATPase domain"/>
    <property type="match status" value="2"/>
</dbReference>
<gene>
    <name evidence="1" type="ORF">LTR24_005483</name>
</gene>
<comment type="caution">
    <text evidence="1">The sequence shown here is derived from an EMBL/GenBank/DDBJ whole genome shotgun (WGS) entry which is preliminary data.</text>
</comment>
<protein>
    <submittedName>
        <fullName evidence="1">Uncharacterized protein</fullName>
    </submittedName>
</protein>
<sequence>MSMGVGLRGSYPPPYNGILRSKLTSPTRSPLPAYQNGYFGRSLDESDYAQFNRGVAPASRAGSVLRTKLVVGIDFGTTFSGVAYSIVHPHDDPNDVNVHTIRNWEGGLPGRTVSNKVPTIIAFDTEDDDKPYWGFDIPPHLEAKTVKFVKLLLEPNAARKISSLNDVVDPEATGDLLRKLEIEPVEVATEYIKLLWAHAKQQIIRHVTQATFDFAEKVVLFTVPAVWSDRAKHNTYMIAVGAGLADDDITLEMVSEPEAAAIAVLKDRSRMRSIAKEDVFVVVDAGGGTVDLANYRVTNASPLSLEEVVAGDGDLCGAAFLEVNFRQLLREHLGQEVMLDLAREHEDRIVCDWEDSIRATFTGEDDRRYMIVTPGIRNSASDNIRSGMMHLKAVDILPVFDPVVMRVEKLVEEQILALASHGLQPKAIILVGGLGCNRYLAKQLKRKYTTGEELLGKMPFEVQQPDTAWESVAHGAVRCEVLGLGSIVSLRIARYNVGFTQRVKWEEGKYPVSMKLVDEHLGGFCVHKAIKWVLKRNDKMENDKSVNLNQMCYVWETDIDQLLSSCSEKKKEQMFYYEFLASPEDNAPSHHTKRSRALASVNIPWDVVRFPKTLFKLKKSPSGRKFREVDFELHLQHSMAGMRFSYSINHTYVGEIHSVEFVTLPDEVENDELMSIVGPKHE</sequence>
<dbReference type="EMBL" id="JAVRRG010000063">
    <property type="protein sequence ID" value="KAK5092141.1"/>
    <property type="molecule type" value="Genomic_DNA"/>
</dbReference>
<reference evidence="1 2" key="1">
    <citation type="submission" date="2023-08" db="EMBL/GenBank/DDBJ databases">
        <title>Black Yeasts Isolated from many extreme environments.</title>
        <authorList>
            <person name="Coleine C."/>
            <person name="Stajich J.E."/>
            <person name="Selbmann L."/>
        </authorList>
    </citation>
    <scope>NUCLEOTIDE SEQUENCE [LARGE SCALE GENOMIC DNA]</scope>
    <source>
        <strain evidence="1 2">CCFEE 5885</strain>
    </source>
</reference>
<evidence type="ECO:0000313" key="2">
    <source>
        <dbReference type="Proteomes" id="UP001345013"/>
    </source>
</evidence>
<name>A0ABR0K9S3_9EURO</name>